<feature type="region of interest" description="Disordered" evidence="6">
    <location>
        <begin position="253"/>
        <end position="279"/>
    </location>
</feature>
<sequence length="279" mass="30545">MEELNGIADDIKIPKEDDAFWPPPNQVQRQEREIVIGDEYISFPTLKIGSLISVNQSKDPESLWKTTGTDIQNGIKLQAKAPGLQRRRALPWLQSLPRKPVREQSHTAWSSTTEHTPPLRHTPPSPSSPPSQGLPPPLLGGSSSSLTSPLSTGRASEELTRTSRIQPLKGSRSRTEASVSLSAAARSSGGSPPTKRPLNTVMSRRLDLTSTHLASTWSMKSVVLRNCRRIRTLCHAPSLTGVSVRSVAGSAQKMEKLSCRRPPRVRMSSRKSQKPSSSK</sequence>
<feature type="compositionally biased region" description="Basic and acidic residues" evidence="6">
    <location>
        <begin position="9"/>
        <end position="18"/>
    </location>
</feature>
<comment type="caution">
    <text evidence="7">The sequence shown here is derived from an EMBL/GenBank/DDBJ whole genome shotgun (WGS) entry which is preliminary data.</text>
</comment>
<gene>
    <name evidence="7" type="ORF">Celaphus_00005616</name>
</gene>
<dbReference type="GO" id="GO:0035145">
    <property type="term" value="C:exon-exon junction complex"/>
    <property type="evidence" value="ECO:0007669"/>
    <property type="project" value="InterPro"/>
</dbReference>
<proteinExistence type="inferred from homology"/>
<dbReference type="EMBL" id="MKHE01000011">
    <property type="protein sequence ID" value="OWK10270.1"/>
    <property type="molecule type" value="Genomic_DNA"/>
</dbReference>
<evidence type="ECO:0000313" key="8">
    <source>
        <dbReference type="Proteomes" id="UP000242450"/>
    </source>
</evidence>
<keyword evidence="4" id="KW-0509">mRNA transport</keyword>
<dbReference type="Gene3D" id="3.30.1560.10">
    <property type="entry name" value="Mago nashi"/>
    <property type="match status" value="1"/>
</dbReference>
<evidence type="ECO:0000256" key="2">
    <source>
        <dbReference type="ARBA" id="ARBA00009270"/>
    </source>
</evidence>
<dbReference type="OrthoDB" id="6495301at2759"/>
<feature type="region of interest" description="Disordered" evidence="6">
    <location>
        <begin position="1"/>
        <end position="25"/>
    </location>
</feature>
<feature type="compositionally biased region" description="Low complexity" evidence="6">
    <location>
        <begin position="177"/>
        <end position="191"/>
    </location>
</feature>
<feature type="compositionally biased region" description="Basic residues" evidence="6">
    <location>
        <begin position="259"/>
        <end position="273"/>
    </location>
</feature>
<keyword evidence="5" id="KW-0539">Nucleus</keyword>
<dbReference type="Pfam" id="PF02792">
    <property type="entry name" value="Mago_nashi"/>
    <property type="match status" value="1"/>
</dbReference>
<comment type="similarity">
    <text evidence="2">Belongs to the mago nashi family.</text>
</comment>
<evidence type="ECO:0000256" key="5">
    <source>
        <dbReference type="ARBA" id="ARBA00023242"/>
    </source>
</evidence>
<reference evidence="7 8" key="1">
    <citation type="journal article" date="2018" name="Mol. Genet. Genomics">
        <title>The red deer Cervus elaphus genome CerEla1.0: sequencing, annotating, genes, and chromosomes.</title>
        <authorList>
            <person name="Bana N.A."/>
            <person name="Nyiri A."/>
            <person name="Nagy J."/>
            <person name="Frank K."/>
            <person name="Nagy T."/>
            <person name="Steger V."/>
            <person name="Schiller M."/>
            <person name="Lakatos P."/>
            <person name="Sugar L."/>
            <person name="Horn P."/>
            <person name="Barta E."/>
            <person name="Orosz L."/>
        </authorList>
    </citation>
    <scope>NUCLEOTIDE SEQUENCE [LARGE SCALE GENOMIC DNA]</scope>
    <source>
        <strain evidence="7">Hungarian</strain>
    </source>
</reference>
<evidence type="ECO:0000313" key="7">
    <source>
        <dbReference type="EMBL" id="OWK10270.1"/>
    </source>
</evidence>
<dbReference type="SUPFAM" id="SSF89817">
    <property type="entry name" value="Mago nashi protein"/>
    <property type="match status" value="1"/>
</dbReference>
<keyword evidence="3" id="KW-0507">mRNA processing</keyword>
<organism evidence="7 8">
    <name type="scientific">Cervus elaphus hippelaphus</name>
    <name type="common">European red deer</name>
    <dbReference type="NCBI Taxonomy" id="46360"/>
    <lineage>
        <taxon>Eukaryota</taxon>
        <taxon>Metazoa</taxon>
        <taxon>Chordata</taxon>
        <taxon>Craniata</taxon>
        <taxon>Vertebrata</taxon>
        <taxon>Euteleostomi</taxon>
        <taxon>Mammalia</taxon>
        <taxon>Eutheria</taxon>
        <taxon>Laurasiatheria</taxon>
        <taxon>Artiodactyla</taxon>
        <taxon>Ruminantia</taxon>
        <taxon>Pecora</taxon>
        <taxon>Cervidae</taxon>
        <taxon>Cervinae</taxon>
        <taxon>Cervus</taxon>
    </lineage>
</organism>
<keyword evidence="8" id="KW-1185">Reference proteome</keyword>
<name>A0A212CW98_CEREH</name>
<evidence type="ECO:0000256" key="1">
    <source>
        <dbReference type="ARBA" id="ARBA00004123"/>
    </source>
</evidence>
<accession>A0A212CW98</accession>
<dbReference type="GO" id="GO:0071013">
    <property type="term" value="C:catalytic step 2 spliceosome"/>
    <property type="evidence" value="ECO:0007669"/>
    <property type="project" value="TreeGrafter"/>
</dbReference>
<dbReference type="InterPro" id="IPR036605">
    <property type="entry name" value="Mago_nashi_sf"/>
</dbReference>
<keyword evidence="3" id="KW-0508">mRNA splicing</keyword>
<dbReference type="InterPro" id="IPR004023">
    <property type="entry name" value="Mago_nashi"/>
</dbReference>
<dbReference type="AlphaFoldDB" id="A0A212CW98"/>
<dbReference type="GO" id="GO:0008380">
    <property type="term" value="P:RNA splicing"/>
    <property type="evidence" value="ECO:0007669"/>
    <property type="project" value="InterPro"/>
</dbReference>
<feature type="compositionally biased region" description="Low complexity" evidence="6">
    <location>
        <begin position="139"/>
        <end position="153"/>
    </location>
</feature>
<dbReference type="GO" id="GO:0051028">
    <property type="term" value="P:mRNA transport"/>
    <property type="evidence" value="ECO:0007669"/>
    <property type="project" value="UniProtKB-KW"/>
</dbReference>
<feature type="compositionally biased region" description="Pro residues" evidence="6">
    <location>
        <begin position="120"/>
        <end position="138"/>
    </location>
</feature>
<evidence type="ECO:0000256" key="4">
    <source>
        <dbReference type="ARBA" id="ARBA00022816"/>
    </source>
</evidence>
<dbReference type="PANTHER" id="PTHR12638:SF0">
    <property type="entry name" value="MAGO HOMOLOG, EXON JUNCTION COMPLEX SUBUNIT-RELATED"/>
    <property type="match status" value="1"/>
</dbReference>
<keyword evidence="4" id="KW-0813">Transport</keyword>
<dbReference type="PANTHER" id="PTHR12638">
    <property type="entry name" value="PROTEIN MAGO NASHI HOMOLOG"/>
    <property type="match status" value="1"/>
</dbReference>
<dbReference type="Proteomes" id="UP000242450">
    <property type="component" value="Chromosome 11"/>
</dbReference>
<evidence type="ECO:0000256" key="6">
    <source>
        <dbReference type="SAM" id="MobiDB-lite"/>
    </source>
</evidence>
<evidence type="ECO:0000256" key="3">
    <source>
        <dbReference type="ARBA" id="ARBA00022728"/>
    </source>
</evidence>
<feature type="compositionally biased region" description="Polar residues" evidence="6">
    <location>
        <begin position="106"/>
        <end position="115"/>
    </location>
</feature>
<feature type="region of interest" description="Disordered" evidence="6">
    <location>
        <begin position="78"/>
        <end position="199"/>
    </location>
</feature>
<keyword evidence="3" id="KW-0747">Spliceosome</keyword>
<comment type="subcellular location">
    <subcellularLocation>
        <location evidence="1">Nucleus</location>
    </subcellularLocation>
</comment>
<protein>
    <submittedName>
        <fullName evidence="7">Uncharacterized protein</fullName>
    </submittedName>
</protein>